<comment type="caution">
    <text evidence="2">The sequence shown here is derived from an EMBL/GenBank/DDBJ whole genome shotgun (WGS) entry which is preliminary data.</text>
</comment>
<reference evidence="2 3" key="1">
    <citation type="submission" date="2023-01" db="EMBL/GenBank/DDBJ databases">
        <authorList>
            <person name="Whitehead M."/>
        </authorList>
    </citation>
    <scope>NUCLEOTIDE SEQUENCE [LARGE SCALE GENOMIC DNA]</scope>
</reference>
<feature type="region of interest" description="Disordered" evidence="1">
    <location>
        <begin position="55"/>
        <end position="87"/>
    </location>
</feature>
<protein>
    <submittedName>
        <fullName evidence="2">Uncharacterized protein</fullName>
    </submittedName>
</protein>
<accession>A0AAV0WAA4</accession>
<proteinExistence type="predicted"/>
<gene>
    <name evidence="2" type="ORF">MEUPH1_LOCUS8900</name>
</gene>
<evidence type="ECO:0000256" key="1">
    <source>
        <dbReference type="SAM" id="MobiDB-lite"/>
    </source>
</evidence>
<feature type="compositionally biased region" description="Basic residues" evidence="1">
    <location>
        <begin position="57"/>
        <end position="68"/>
    </location>
</feature>
<dbReference type="Proteomes" id="UP001160148">
    <property type="component" value="Unassembled WGS sequence"/>
</dbReference>
<evidence type="ECO:0000313" key="3">
    <source>
        <dbReference type="Proteomes" id="UP001160148"/>
    </source>
</evidence>
<dbReference type="EMBL" id="CARXXK010000002">
    <property type="protein sequence ID" value="CAI6352692.1"/>
    <property type="molecule type" value="Genomic_DNA"/>
</dbReference>
<evidence type="ECO:0000313" key="2">
    <source>
        <dbReference type="EMBL" id="CAI6352692.1"/>
    </source>
</evidence>
<dbReference type="AlphaFoldDB" id="A0AAV0WAA4"/>
<keyword evidence="3" id="KW-1185">Reference proteome</keyword>
<organism evidence="2 3">
    <name type="scientific">Macrosiphum euphorbiae</name>
    <name type="common">potato aphid</name>
    <dbReference type="NCBI Taxonomy" id="13131"/>
    <lineage>
        <taxon>Eukaryota</taxon>
        <taxon>Metazoa</taxon>
        <taxon>Ecdysozoa</taxon>
        <taxon>Arthropoda</taxon>
        <taxon>Hexapoda</taxon>
        <taxon>Insecta</taxon>
        <taxon>Pterygota</taxon>
        <taxon>Neoptera</taxon>
        <taxon>Paraneoptera</taxon>
        <taxon>Hemiptera</taxon>
        <taxon>Sternorrhyncha</taxon>
        <taxon>Aphidomorpha</taxon>
        <taxon>Aphidoidea</taxon>
        <taxon>Aphididae</taxon>
        <taxon>Macrosiphini</taxon>
        <taxon>Macrosiphum</taxon>
    </lineage>
</organism>
<name>A0AAV0WAA4_9HEMI</name>
<sequence>MNSAELCACSFISSDDGGGVRVVGSHHRSMDKGATIGAREKLQFYRTDTVLRPFRPPSHHSKVHTPIHMRKETSAWPPQRCMSESGNRGEKRRTCIIKYKTIRCNCEDIYRYNKM</sequence>